<organism evidence="1 2">
    <name type="scientific">Candidatus Dojkabacteria bacterium CG_4_10_14_0_2_um_filter_Dojkabacteria_WS6_41_15</name>
    <dbReference type="NCBI Taxonomy" id="2014249"/>
    <lineage>
        <taxon>Bacteria</taxon>
        <taxon>Candidatus Dojkabacteria</taxon>
    </lineage>
</organism>
<dbReference type="AlphaFoldDB" id="A0A2M7W310"/>
<protein>
    <submittedName>
        <fullName evidence="1">Uncharacterized protein</fullName>
    </submittedName>
</protein>
<comment type="caution">
    <text evidence="1">The sequence shown here is derived from an EMBL/GenBank/DDBJ whole genome shotgun (WGS) entry which is preliminary data.</text>
</comment>
<dbReference type="EMBL" id="PFQB01000011">
    <property type="protein sequence ID" value="PJA15615.1"/>
    <property type="molecule type" value="Genomic_DNA"/>
</dbReference>
<accession>A0A2M7W310</accession>
<dbReference type="Proteomes" id="UP000228952">
    <property type="component" value="Unassembled WGS sequence"/>
</dbReference>
<proteinExistence type="predicted"/>
<sequence>MTIQPYNSCFKEVTVVPDSTPNMLTLPKQGVIEQLQQEGFLASVRNSVVYPDFVGDCMHDIVLGHAALIQTVRDLEVRKDLTENEQLLVTDRVGRNHTRRLYGRTSGGIMSLQMEEDERHYLRYAQSFSTRSSTVLTLNAETGDIHFYSNNQRNPGVSSPNLFDKSYKHMQTENLEEFSPVDLVQQLDENQGYKIKYVLEDVISLVKQIHE</sequence>
<gene>
    <name evidence="1" type="ORF">COX64_00525</name>
</gene>
<name>A0A2M7W310_9BACT</name>
<evidence type="ECO:0000313" key="2">
    <source>
        <dbReference type="Proteomes" id="UP000228952"/>
    </source>
</evidence>
<reference evidence="2" key="1">
    <citation type="submission" date="2017-09" db="EMBL/GenBank/DDBJ databases">
        <title>Depth-based differentiation of microbial function through sediment-hosted aquifers and enrichment of novel symbionts in the deep terrestrial subsurface.</title>
        <authorList>
            <person name="Probst A.J."/>
            <person name="Ladd B."/>
            <person name="Jarett J.K."/>
            <person name="Geller-Mcgrath D.E."/>
            <person name="Sieber C.M.K."/>
            <person name="Emerson J.B."/>
            <person name="Anantharaman K."/>
            <person name="Thomas B.C."/>
            <person name="Malmstrom R."/>
            <person name="Stieglmeier M."/>
            <person name="Klingl A."/>
            <person name="Woyke T."/>
            <person name="Ryan C.M."/>
            <person name="Banfield J.F."/>
        </authorList>
    </citation>
    <scope>NUCLEOTIDE SEQUENCE [LARGE SCALE GENOMIC DNA]</scope>
</reference>
<evidence type="ECO:0000313" key="1">
    <source>
        <dbReference type="EMBL" id="PJA15615.1"/>
    </source>
</evidence>